<feature type="non-terminal residue" evidence="1">
    <location>
        <position position="349"/>
    </location>
</feature>
<proteinExistence type="predicted"/>
<keyword evidence="2" id="KW-1185">Reference proteome</keyword>
<protein>
    <submittedName>
        <fullName evidence="1">Uncharacterized protein</fullName>
    </submittedName>
</protein>
<dbReference type="EMBL" id="JASPKZ010007351">
    <property type="protein sequence ID" value="KAJ9584841.1"/>
    <property type="molecule type" value="Genomic_DNA"/>
</dbReference>
<organism evidence="1 2">
    <name type="scientific">Diploptera punctata</name>
    <name type="common">Pacific beetle cockroach</name>
    <dbReference type="NCBI Taxonomy" id="6984"/>
    <lineage>
        <taxon>Eukaryota</taxon>
        <taxon>Metazoa</taxon>
        <taxon>Ecdysozoa</taxon>
        <taxon>Arthropoda</taxon>
        <taxon>Hexapoda</taxon>
        <taxon>Insecta</taxon>
        <taxon>Pterygota</taxon>
        <taxon>Neoptera</taxon>
        <taxon>Polyneoptera</taxon>
        <taxon>Dictyoptera</taxon>
        <taxon>Blattodea</taxon>
        <taxon>Blaberoidea</taxon>
        <taxon>Blaberidae</taxon>
        <taxon>Diplopterinae</taxon>
        <taxon>Diploptera</taxon>
    </lineage>
</organism>
<evidence type="ECO:0000313" key="2">
    <source>
        <dbReference type="Proteomes" id="UP001233999"/>
    </source>
</evidence>
<sequence>GGECAAFSYLQHNARSTKYVITSKRFLFTPRTNIPKSFKIFSLSSSRYFVKFDGETISPMPKRTESRKNNTVDSTVLTTSPYKKDLEKTKTKQGSNIGGLTLRNNAHRRFRRQFEGKLVMRIPRRYNALIRPKLHLNKRSRSSALDIQKTFFSQNCSQGVFLTDSSFEISVIVELNLNTNVMADFQSVHGTLASSKLNSRINTLCSCFEMSFLSSTLMSCTIKVNATTMHSFEVLVRCTPMALRNTTSSDDNKIQVAVHRKMEVPLSSQRLITTLFIEPVIDKPFDVKTLQGSIDSLITTYGYLFDGFISCLVMYRSTTATGRVLWVAYRIYLDRQDMSALSTSGLYSN</sequence>
<comment type="caution">
    <text evidence="1">The sequence shown here is derived from an EMBL/GenBank/DDBJ whole genome shotgun (WGS) entry which is preliminary data.</text>
</comment>
<name>A0AAD7ZQM1_DIPPU</name>
<evidence type="ECO:0000313" key="1">
    <source>
        <dbReference type="EMBL" id="KAJ9584841.1"/>
    </source>
</evidence>
<gene>
    <name evidence="1" type="ORF">L9F63_020808</name>
</gene>
<reference evidence="1" key="2">
    <citation type="submission" date="2023-05" db="EMBL/GenBank/DDBJ databases">
        <authorList>
            <person name="Fouks B."/>
        </authorList>
    </citation>
    <scope>NUCLEOTIDE SEQUENCE</scope>
    <source>
        <strain evidence="1">Stay&amp;Tobe</strain>
        <tissue evidence="1">Testes</tissue>
    </source>
</reference>
<dbReference type="AlphaFoldDB" id="A0AAD7ZQM1"/>
<dbReference type="Proteomes" id="UP001233999">
    <property type="component" value="Unassembled WGS sequence"/>
</dbReference>
<accession>A0AAD7ZQM1</accession>
<reference evidence="1" key="1">
    <citation type="journal article" date="2023" name="IScience">
        <title>Live-bearing cockroach genome reveals convergent evolutionary mechanisms linked to viviparity in insects and beyond.</title>
        <authorList>
            <person name="Fouks B."/>
            <person name="Harrison M.C."/>
            <person name="Mikhailova A.A."/>
            <person name="Marchal E."/>
            <person name="English S."/>
            <person name="Carruthers M."/>
            <person name="Jennings E.C."/>
            <person name="Chiamaka E.L."/>
            <person name="Frigard R.A."/>
            <person name="Pippel M."/>
            <person name="Attardo G.M."/>
            <person name="Benoit J.B."/>
            <person name="Bornberg-Bauer E."/>
            <person name="Tobe S.S."/>
        </authorList>
    </citation>
    <scope>NUCLEOTIDE SEQUENCE</scope>
    <source>
        <strain evidence="1">Stay&amp;Tobe</strain>
    </source>
</reference>
<feature type="non-terminal residue" evidence="1">
    <location>
        <position position="1"/>
    </location>
</feature>